<protein>
    <submittedName>
        <fullName evidence="2">Uncharacterized protein</fullName>
    </submittedName>
</protein>
<feature type="compositionally biased region" description="Low complexity" evidence="1">
    <location>
        <begin position="49"/>
        <end position="71"/>
    </location>
</feature>
<dbReference type="Proteomes" id="UP000237105">
    <property type="component" value="Unassembled WGS sequence"/>
</dbReference>
<gene>
    <name evidence="2" type="ORF">PanWU01x14_016610</name>
</gene>
<proteinExistence type="predicted"/>
<feature type="compositionally biased region" description="Basic and acidic residues" evidence="1">
    <location>
        <begin position="1"/>
        <end position="15"/>
    </location>
</feature>
<evidence type="ECO:0000256" key="1">
    <source>
        <dbReference type="SAM" id="MobiDB-lite"/>
    </source>
</evidence>
<dbReference type="EMBL" id="JXTB01000007">
    <property type="protein sequence ID" value="PON78762.1"/>
    <property type="molecule type" value="Genomic_DNA"/>
</dbReference>
<feature type="compositionally biased region" description="Low complexity" evidence="1">
    <location>
        <begin position="18"/>
        <end position="29"/>
    </location>
</feature>
<evidence type="ECO:0000313" key="3">
    <source>
        <dbReference type="Proteomes" id="UP000237105"/>
    </source>
</evidence>
<comment type="caution">
    <text evidence="2">The sequence shown here is derived from an EMBL/GenBank/DDBJ whole genome shotgun (WGS) entry which is preliminary data.</text>
</comment>
<reference evidence="3" key="1">
    <citation type="submission" date="2016-06" db="EMBL/GenBank/DDBJ databases">
        <title>Parallel loss of symbiosis genes in relatives of nitrogen-fixing non-legume Parasponia.</title>
        <authorList>
            <person name="Van Velzen R."/>
            <person name="Holmer R."/>
            <person name="Bu F."/>
            <person name="Rutten L."/>
            <person name="Van Zeijl A."/>
            <person name="Liu W."/>
            <person name="Santuari L."/>
            <person name="Cao Q."/>
            <person name="Sharma T."/>
            <person name="Shen D."/>
            <person name="Roswanjaya Y."/>
            <person name="Wardhani T."/>
            <person name="Kalhor M.S."/>
            <person name="Jansen J."/>
            <person name="Van den Hoogen J."/>
            <person name="Gungor B."/>
            <person name="Hartog M."/>
            <person name="Hontelez J."/>
            <person name="Verver J."/>
            <person name="Yang W.-C."/>
            <person name="Schijlen E."/>
            <person name="Repin R."/>
            <person name="Schilthuizen M."/>
            <person name="Schranz E."/>
            <person name="Heidstra R."/>
            <person name="Miyata K."/>
            <person name="Fedorova E."/>
            <person name="Kohlen W."/>
            <person name="Bisseling T."/>
            <person name="Smit S."/>
            <person name="Geurts R."/>
        </authorList>
    </citation>
    <scope>NUCLEOTIDE SEQUENCE [LARGE SCALE GENOMIC DNA]</scope>
    <source>
        <strain evidence="3">cv. WU1-14</strain>
    </source>
</reference>
<sequence>MGSNNELEHLFKSEGEAPVVPSPKVGGPVTRETPAIKIVYDKGAPSSLPGEPAAPTSSAPSSGSKAGAGSGAAYSYGEIAELCRGAPKLKSRLSSPP</sequence>
<evidence type="ECO:0000313" key="2">
    <source>
        <dbReference type="EMBL" id="PON78762.1"/>
    </source>
</evidence>
<keyword evidence="3" id="KW-1185">Reference proteome</keyword>
<organism evidence="2 3">
    <name type="scientific">Parasponia andersonii</name>
    <name type="common">Sponia andersonii</name>
    <dbReference type="NCBI Taxonomy" id="3476"/>
    <lineage>
        <taxon>Eukaryota</taxon>
        <taxon>Viridiplantae</taxon>
        <taxon>Streptophyta</taxon>
        <taxon>Embryophyta</taxon>
        <taxon>Tracheophyta</taxon>
        <taxon>Spermatophyta</taxon>
        <taxon>Magnoliopsida</taxon>
        <taxon>eudicotyledons</taxon>
        <taxon>Gunneridae</taxon>
        <taxon>Pentapetalae</taxon>
        <taxon>rosids</taxon>
        <taxon>fabids</taxon>
        <taxon>Rosales</taxon>
        <taxon>Cannabaceae</taxon>
        <taxon>Parasponia</taxon>
    </lineage>
</organism>
<feature type="region of interest" description="Disordered" evidence="1">
    <location>
        <begin position="1"/>
        <end position="71"/>
    </location>
</feature>
<dbReference type="AlphaFoldDB" id="A0A2P5DZN6"/>
<name>A0A2P5DZN6_PARAD</name>
<accession>A0A2P5DZN6</accession>